<gene>
    <name evidence="1" type="ORF">GGQ80_001106</name>
</gene>
<reference evidence="1 2" key="1">
    <citation type="submission" date="2020-08" db="EMBL/GenBank/DDBJ databases">
        <title>Genomic Encyclopedia of Type Strains, Phase IV (KMG-IV): sequencing the most valuable type-strain genomes for metagenomic binning, comparative biology and taxonomic classification.</title>
        <authorList>
            <person name="Goeker M."/>
        </authorList>
    </citation>
    <scope>NUCLEOTIDE SEQUENCE [LARGE SCALE GENOMIC DNA]</scope>
    <source>
        <strain evidence="1 2">YC6723</strain>
    </source>
</reference>
<accession>A0A840FGV5</accession>
<keyword evidence="2" id="KW-1185">Reference proteome</keyword>
<evidence type="ECO:0000313" key="1">
    <source>
        <dbReference type="EMBL" id="MBB4153218.1"/>
    </source>
</evidence>
<protein>
    <submittedName>
        <fullName evidence="1">Uncharacterized protein</fullName>
    </submittedName>
</protein>
<dbReference type="AlphaFoldDB" id="A0A840FGV5"/>
<dbReference type="EMBL" id="JACIEV010000002">
    <property type="protein sequence ID" value="MBB4153218.1"/>
    <property type="molecule type" value="Genomic_DNA"/>
</dbReference>
<organism evidence="1 2">
    <name type="scientific">Sphingomonas jinjuensis</name>
    <dbReference type="NCBI Taxonomy" id="535907"/>
    <lineage>
        <taxon>Bacteria</taxon>
        <taxon>Pseudomonadati</taxon>
        <taxon>Pseudomonadota</taxon>
        <taxon>Alphaproteobacteria</taxon>
        <taxon>Sphingomonadales</taxon>
        <taxon>Sphingomonadaceae</taxon>
        <taxon>Sphingomonas</taxon>
    </lineage>
</organism>
<dbReference type="Proteomes" id="UP000529795">
    <property type="component" value="Unassembled WGS sequence"/>
</dbReference>
<name>A0A840FGV5_9SPHN</name>
<proteinExistence type="predicted"/>
<evidence type="ECO:0000313" key="2">
    <source>
        <dbReference type="Proteomes" id="UP000529795"/>
    </source>
</evidence>
<comment type="caution">
    <text evidence="1">The sequence shown here is derived from an EMBL/GenBank/DDBJ whole genome shotgun (WGS) entry which is preliminary data.</text>
</comment>
<sequence length="51" mass="5356">MGGAVTTTAYDKGGRITARETKVGNTVTDTLAYQYFNTGLARTAKGAGRSR</sequence>
<dbReference type="RefSeq" id="WP_183982875.1">
    <property type="nucleotide sequence ID" value="NZ_JACIEV010000002.1"/>
</dbReference>